<sequence length="90" mass="10313">MIGVGITDLIGLTGWWIMAFMMIIIERFSFIFGKIAGAFAHTGWQGMVLFSVVLAVNRSDEIIGFLPFVQNTKERFWKLNLFYKSISAFR</sequence>
<evidence type="ECO:0000313" key="2">
    <source>
        <dbReference type="Proteomes" id="UP000887578"/>
    </source>
</evidence>
<keyword evidence="1" id="KW-1133">Transmembrane helix</keyword>
<name>A0A914PVM3_9BILA</name>
<protein>
    <submittedName>
        <fullName evidence="3">Uncharacterized protein</fullName>
    </submittedName>
</protein>
<proteinExistence type="predicted"/>
<reference evidence="3" key="1">
    <citation type="submission" date="2022-11" db="UniProtKB">
        <authorList>
            <consortium name="WormBaseParasite"/>
        </authorList>
    </citation>
    <scope>IDENTIFICATION</scope>
</reference>
<keyword evidence="1" id="KW-0472">Membrane</keyword>
<evidence type="ECO:0000313" key="3">
    <source>
        <dbReference type="WBParaSite" id="PDA_v2.g22339.t1"/>
    </source>
</evidence>
<keyword evidence="2" id="KW-1185">Reference proteome</keyword>
<organism evidence="2 3">
    <name type="scientific">Panagrolaimus davidi</name>
    <dbReference type="NCBI Taxonomy" id="227884"/>
    <lineage>
        <taxon>Eukaryota</taxon>
        <taxon>Metazoa</taxon>
        <taxon>Ecdysozoa</taxon>
        <taxon>Nematoda</taxon>
        <taxon>Chromadorea</taxon>
        <taxon>Rhabditida</taxon>
        <taxon>Tylenchina</taxon>
        <taxon>Panagrolaimomorpha</taxon>
        <taxon>Panagrolaimoidea</taxon>
        <taxon>Panagrolaimidae</taxon>
        <taxon>Panagrolaimus</taxon>
    </lineage>
</organism>
<dbReference type="AlphaFoldDB" id="A0A914PVM3"/>
<evidence type="ECO:0000256" key="1">
    <source>
        <dbReference type="SAM" id="Phobius"/>
    </source>
</evidence>
<keyword evidence="1" id="KW-0812">Transmembrane</keyword>
<dbReference type="WBParaSite" id="PDA_v2.g22339.t1">
    <property type="protein sequence ID" value="PDA_v2.g22339.t1"/>
    <property type="gene ID" value="PDA_v2.g22339"/>
</dbReference>
<accession>A0A914PVM3</accession>
<dbReference type="Proteomes" id="UP000887578">
    <property type="component" value="Unplaced"/>
</dbReference>
<feature type="transmembrane region" description="Helical" evidence="1">
    <location>
        <begin position="6"/>
        <end position="25"/>
    </location>
</feature>